<evidence type="ECO:0000256" key="2">
    <source>
        <dbReference type="SAM" id="Phobius"/>
    </source>
</evidence>
<dbReference type="EMBL" id="MLYV02000606">
    <property type="protein sequence ID" value="PSR81825.1"/>
    <property type="molecule type" value="Genomic_DNA"/>
</dbReference>
<dbReference type="AlphaFoldDB" id="A0A2R6NZY6"/>
<gene>
    <name evidence="3" type="ORF">PHLCEN_2v6256</name>
</gene>
<sequence length="679" mass="69572">MTWNVTSSLDPSSSSSSSSPSLQTALAPNLQSSVTVTVSPSITSVSSLSMSPLSPGGDFAESTSSETTTATSNSTSSPVPSTAPAGGAVAQDNSTSDTSMTTITSTFGGALPNAPAAPGAVAQDNSTSDTSMTAITSTFGGALPNAPAAPGAVAQNNTTSDTLVTVILNTSSPLPAPSPNTTQTLGLTAPGPVVPPAPAVPVSTTSLITSIVSQPVAAPPAIIETTLPPSEPDSTITDTSITSISEPTSTDTSDNQPTSPIPAPTPVGSVPGSSSSFSTLGISHIAPPSEITPSGGSLPQSISDSDGITPSGKTPSPPQLSIPPPSTIPFTILPSSTSSSTLPIQSPSPSAPAALSSSTKRTAIIAVVSGLLGSLLIFGVIVFFLMRRHRRRQRTESVMIAQGPLWRAPSGTESWIGTRFGESRPGSVGPLVSLVLELERGSEPWRTDESSYGLGNESGQTLDYFESSMPQVGLASTPVRMGWSANSAPPTPTRSTHLDVTPDPHRSFAQARLPNIHTSAIASLAFALPAPMTPTVLPSIRVSEATVDHNRGSLAESIIPIDTPVEDDLNSPPRNPFHDPQEIYNRAVLAGYAAFAGPGAPLSLDTAGRGSVRTPRTSSLSTSPVDRIDRFWDLDDSSDRLSSMDEHGQVSMSETGGWSAESLLRSFSPGPESSYYSTR</sequence>
<feature type="compositionally biased region" description="Basic and acidic residues" evidence="1">
    <location>
        <begin position="638"/>
        <end position="648"/>
    </location>
</feature>
<feature type="compositionally biased region" description="Low complexity" evidence="1">
    <location>
        <begin position="232"/>
        <end position="254"/>
    </location>
</feature>
<feature type="region of interest" description="Disordered" evidence="1">
    <location>
        <begin position="223"/>
        <end position="355"/>
    </location>
</feature>
<comment type="caution">
    <text evidence="3">The sequence shown here is derived from an EMBL/GenBank/DDBJ whole genome shotgun (WGS) entry which is preliminary data.</text>
</comment>
<feature type="compositionally biased region" description="Low complexity" evidence="1">
    <location>
        <begin position="266"/>
        <end position="276"/>
    </location>
</feature>
<feature type="region of interest" description="Disordered" evidence="1">
    <location>
        <begin position="1"/>
        <end position="133"/>
    </location>
</feature>
<feature type="compositionally biased region" description="Polar residues" evidence="1">
    <location>
        <begin position="171"/>
        <end position="186"/>
    </location>
</feature>
<evidence type="ECO:0000313" key="4">
    <source>
        <dbReference type="Proteomes" id="UP000186601"/>
    </source>
</evidence>
<keyword evidence="2" id="KW-1133">Transmembrane helix</keyword>
<organism evidence="3 4">
    <name type="scientific">Hermanssonia centrifuga</name>
    <dbReference type="NCBI Taxonomy" id="98765"/>
    <lineage>
        <taxon>Eukaryota</taxon>
        <taxon>Fungi</taxon>
        <taxon>Dikarya</taxon>
        <taxon>Basidiomycota</taxon>
        <taxon>Agaricomycotina</taxon>
        <taxon>Agaricomycetes</taxon>
        <taxon>Polyporales</taxon>
        <taxon>Meruliaceae</taxon>
        <taxon>Hermanssonia</taxon>
    </lineage>
</organism>
<evidence type="ECO:0000256" key="1">
    <source>
        <dbReference type="SAM" id="MobiDB-lite"/>
    </source>
</evidence>
<feature type="compositionally biased region" description="Polar residues" evidence="1">
    <location>
        <begin position="291"/>
        <end position="313"/>
    </location>
</feature>
<feature type="compositionally biased region" description="Pro residues" evidence="1">
    <location>
        <begin position="315"/>
        <end position="327"/>
    </location>
</feature>
<feature type="region of interest" description="Disordered" evidence="1">
    <location>
        <begin position="171"/>
        <end position="190"/>
    </location>
</feature>
<feature type="compositionally biased region" description="Low complexity" evidence="1">
    <location>
        <begin position="7"/>
        <end position="22"/>
    </location>
</feature>
<accession>A0A2R6NZY6</accession>
<feature type="region of interest" description="Disordered" evidence="1">
    <location>
        <begin position="604"/>
        <end position="623"/>
    </location>
</feature>
<proteinExistence type="predicted"/>
<feature type="compositionally biased region" description="Low complexity" evidence="1">
    <location>
        <begin position="611"/>
        <end position="623"/>
    </location>
</feature>
<dbReference type="Proteomes" id="UP000186601">
    <property type="component" value="Unassembled WGS sequence"/>
</dbReference>
<protein>
    <submittedName>
        <fullName evidence="3">Uncharacterized protein</fullName>
    </submittedName>
</protein>
<name>A0A2R6NZY6_9APHY</name>
<reference evidence="3 4" key="1">
    <citation type="submission" date="2018-02" db="EMBL/GenBank/DDBJ databases">
        <title>Genome sequence of the basidiomycete white-rot fungus Phlebia centrifuga.</title>
        <authorList>
            <person name="Granchi Z."/>
            <person name="Peng M."/>
            <person name="de Vries R.P."/>
            <person name="Hilden K."/>
            <person name="Makela M.R."/>
            <person name="Grigoriev I."/>
            <person name="Riley R."/>
        </authorList>
    </citation>
    <scope>NUCLEOTIDE SEQUENCE [LARGE SCALE GENOMIC DNA]</scope>
    <source>
        <strain evidence="3 4">FBCC195</strain>
    </source>
</reference>
<feature type="compositionally biased region" description="Polar residues" evidence="1">
    <location>
        <begin position="123"/>
        <end position="133"/>
    </location>
</feature>
<keyword evidence="2" id="KW-0472">Membrane</keyword>
<evidence type="ECO:0000313" key="3">
    <source>
        <dbReference type="EMBL" id="PSR81825.1"/>
    </source>
</evidence>
<feature type="compositionally biased region" description="Low complexity" evidence="1">
    <location>
        <begin position="30"/>
        <end position="122"/>
    </location>
</feature>
<feature type="transmembrane region" description="Helical" evidence="2">
    <location>
        <begin position="363"/>
        <end position="385"/>
    </location>
</feature>
<feature type="compositionally biased region" description="Low complexity" evidence="1">
    <location>
        <begin position="328"/>
        <end position="355"/>
    </location>
</feature>
<feature type="region of interest" description="Disordered" evidence="1">
    <location>
        <begin position="638"/>
        <end position="679"/>
    </location>
</feature>
<keyword evidence="4" id="KW-1185">Reference proteome</keyword>
<keyword evidence="2" id="KW-0812">Transmembrane</keyword>